<dbReference type="EMBL" id="SZQA01000001">
    <property type="protein sequence ID" value="TKK91684.1"/>
    <property type="molecule type" value="Genomic_DNA"/>
</dbReference>
<accession>A0A4U3MS18</accession>
<sequence>MDVELRHLRAFVTVARLGSFTRAAEEMAITQPALSRTVSQLENALRVRLLDRTSRHVELTGEGRVFLGDAERVLADVDRAVAAARRQSRLRLGFSWLLPDPWAQDMVTRFEAATGSTVVMVRADDAVAAVERGTVDVALLRGDPRWGAGELRIVHLFDEARVAVCAVKHLLATRDHVDWEEIPDWPLVVNILSGTTGPWSWPDRQPRTVVETENFDEWIESVAAGRGIGVVPEVARRRSVHPAVTFVPLRNAPPIPVSLAFVPGRQERLVRKFVEAALRA</sequence>
<keyword evidence="4" id="KW-0804">Transcription</keyword>
<dbReference type="CDD" id="cd05466">
    <property type="entry name" value="PBP2_LTTR_substrate"/>
    <property type="match status" value="1"/>
</dbReference>
<dbReference type="Gene3D" id="3.40.190.10">
    <property type="entry name" value="Periplasmic binding protein-like II"/>
    <property type="match status" value="2"/>
</dbReference>
<dbReference type="OrthoDB" id="3636008at2"/>
<dbReference type="GO" id="GO:0003677">
    <property type="term" value="F:DNA binding"/>
    <property type="evidence" value="ECO:0007669"/>
    <property type="project" value="UniProtKB-KW"/>
</dbReference>
<evidence type="ECO:0000313" key="6">
    <source>
        <dbReference type="EMBL" id="TKK91684.1"/>
    </source>
</evidence>
<evidence type="ECO:0000256" key="1">
    <source>
        <dbReference type="ARBA" id="ARBA00009437"/>
    </source>
</evidence>
<reference evidence="6 7" key="1">
    <citation type="submission" date="2019-04" db="EMBL/GenBank/DDBJ databases">
        <title>Herbidospora sp. NEAU-GS14.nov., a novel actinomycete isolated from soil.</title>
        <authorList>
            <person name="Han L."/>
        </authorList>
    </citation>
    <scope>NUCLEOTIDE SEQUENCE [LARGE SCALE GENOMIC DNA]</scope>
    <source>
        <strain evidence="6 7">NEAU-GS14</strain>
    </source>
</reference>
<dbReference type="PANTHER" id="PTHR30346">
    <property type="entry name" value="TRANSCRIPTIONAL DUAL REGULATOR HCAR-RELATED"/>
    <property type="match status" value="1"/>
</dbReference>
<dbReference type="InterPro" id="IPR000847">
    <property type="entry name" value="LysR_HTH_N"/>
</dbReference>
<dbReference type="InterPro" id="IPR036388">
    <property type="entry name" value="WH-like_DNA-bd_sf"/>
</dbReference>
<dbReference type="PROSITE" id="PS50931">
    <property type="entry name" value="HTH_LYSR"/>
    <property type="match status" value="1"/>
</dbReference>
<dbReference type="Pfam" id="PF03466">
    <property type="entry name" value="LysR_substrate"/>
    <property type="match status" value="1"/>
</dbReference>
<dbReference type="GO" id="GO:0003700">
    <property type="term" value="F:DNA-binding transcription factor activity"/>
    <property type="evidence" value="ECO:0007669"/>
    <property type="project" value="InterPro"/>
</dbReference>
<comment type="caution">
    <text evidence="6">The sequence shown here is derived from an EMBL/GenBank/DDBJ whole genome shotgun (WGS) entry which is preliminary data.</text>
</comment>
<dbReference type="InterPro" id="IPR036390">
    <property type="entry name" value="WH_DNA-bd_sf"/>
</dbReference>
<name>A0A4U3MS18_9ACTN</name>
<dbReference type="Proteomes" id="UP000308705">
    <property type="component" value="Unassembled WGS sequence"/>
</dbReference>
<dbReference type="GO" id="GO:0032993">
    <property type="term" value="C:protein-DNA complex"/>
    <property type="evidence" value="ECO:0007669"/>
    <property type="project" value="TreeGrafter"/>
</dbReference>
<protein>
    <submittedName>
        <fullName evidence="6">LysR family transcriptional regulator</fullName>
    </submittedName>
</protein>
<dbReference type="Gene3D" id="1.10.10.10">
    <property type="entry name" value="Winged helix-like DNA-binding domain superfamily/Winged helix DNA-binding domain"/>
    <property type="match status" value="1"/>
</dbReference>
<evidence type="ECO:0000313" key="7">
    <source>
        <dbReference type="Proteomes" id="UP000308705"/>
    </source>
</evidence>
<keyword evidence="7" id="KW-1185">Reference proteome</keyword>
<evidence type="ECO:0000256" key="3">
    <source>
        <dbReference type="ARBA" id="ARBA00023125"/>
    </source>
</evidence>
<dbReference type="FunFam" id="1.10.10.10:FF:000001">
    <property type="entry name" value="LysR family transcriptional regulator"/>
    <property type="match status" value="1"/>
</dbReference>
<gene>
    <name evidence="6" type="ORF">FDA94_02620</name>
</gene>
<dbReference type="Pfam" id="PF00126">
    <property type="entry name" value="HTH_1"/>
    <property type="match status" value="1"/>
</dbReference>
<dbReference type="RefSeq" id="WP_137245378.1">
    <property type="nucleotide sequence ID" value="NZ_SZQA01000001.1"/>
</dbReference>
<comment type="similarity">
    <text evidence="1">Belongs to the LysR transcriptional regulatory family.</text>
</comment>
<dbReference type="AlphaFoldDB" id="A0A4U3MS18"/>
<feature type="domain" description="HTH lysR-type" evidence="5">
    <location>
        <begin position="3"/>
        <end position="60"/>
    </location>
</feature>
<evidence type="ECO:0000256" key="4">
    <source>
        <dbReference type="ARBA" id="ARBA00023163"/>
    </source>
</evidence>
<dbReference type="PANTHER" id="PTHR30346:SF17">
    <property type="entry name" value="LYSR FAMILY TRANSCRIPTIONAL REGULATOR"/>
    <property type="match status" value="1"/>
</dbReference>
<organism evidence="6 7">
    <name type="scientific">Herbidospora galbida</name>
    <dbReference type="NCBI Taxonomy" id="2575442"/>
    <lineage>
        <taxon>Bacteria</taxon>
        <taxon>Bacillati</taxon>
        <taxon>Actinomycetota</taxon>
        <taxon>Actinomycetes</taxon>
        <taxon>Streptosporangiales</taxon>
        <taxon>Streptosporangiaceae</taxon>
        <taxon>Herbidospora</taxon>
    </lineage>
</organism>
<evidence type="ECO:0000259" key="5">
    <source>
        <dbReference type="PROSITE" id="PS50931"/>
    </source>
</evidence>
<dbReference type="InterPro" id="IPR005119">
    <property type="entry name" value="LysR_subst-bd"/>
</dbReference>
<evidence type="ECO:0000256" key="2">
    <source>
        <dbReference type="ARBA" id="ARBA00023015"/>
    </source>
</evidence>
<proteinExistence type="inferred from homology"/>
<keyword evidence="3" id="KW-0238">DNA-binding</keyword>
<keyword evidence="2" id="KW-0805">Transcription regulation</keyword>
<dbReference type="SUPFAM" id="SSF46785">
    <property type="entry name" value="Winged helix' DNA-binding domain"/>
    <property type="match status" value="1"/>
</dbReference>
<dbReference type="PRINTS" id="PR00039">
    <property type="entry name" value="HTHLYSR"/>
</dbReference>
<dbReference type="SUPFAM" id="SSF53850">
    <property type="entry name" value="Periplasmic binding protein-like II"/>
    <property type="match status" value="1"/>
</dbReference>